<evidence type="ECO:0000313" key="2">
    <source>
        <dbReference type="Proteomes" id="UP000011115"/>
    </source>
</evidence>
<dbReference type="Proteomes" id="UP000011115">
    <property type="component" value="Unassembled WGS sequence"/>
</dbReference>
<name>M1DJJ0_SOLTU</name>
<dbReference type="AlphaFoldDB" id="M1DJJ0"/>
<proteinExistence type="predicted"/>
<reference evidence="2" key="1">
    <citation type="journal article" date="2011" name="Nature">
        <title>Genome sequence and analysis of the tuber crop potato.</title>
        <authorList>
            <consortium name="The Potato Genome Sequencing Consortium"/>
        </authorList>
    </citation>
    <scope>NUCLEOTIDE SEQUENCE [LARGE SCALE GENOMIC DNA]</scope>
    <source>
        <strain evidence="2">cv. DM1-3 516 R44</strain>
    </source>
</reference>
<dbReference type="HOGENOM" id="CLU_2007973_0_0_1"/>
<dbReference type="InParanoid" id="M1DJJ0"/>
<dbReference type="PaxDb" id="4113-PGSC0003DMT400090058"/>
<organism evidence="1 2">
    <name type="scientific">Solanum tuberosum</name>
    <name type="common">Potato</name>
    <dbReference type="NCBI Taxonomy" id="4113"/>
    <lineage>
        <taxon>Eukaryota</taxon>
        <taxon>Viridiplantae</taxon>
        <taxon>Streptophyta</taxon>
        <taxon>Embryophyta</taxon>
        <taxon>Tracheophyta</taxon>
        <taxon>Spermatophyta</taxon>
        <taxon>Magnoliopsida</taxon>
        <taxon>eudicotyledons</taxon>
        <taxon>Gunneridae</taxon>
        <taxon>Pentapetalae</taxon>
        <taxon>asterids</taxon>
        <taxon>lamiids</taxon>
        <taxon>Solanales</taxon>
        <taxon>Solanaceae</taxon>
        <taxon>Solanoideae</taxon>
        <taxon>Solaneae</taxon>
        <taxon>Solanum</taxon>
    </lineage>
</organism>
<dbReference type="EnsemblPlants" id="PGSC0003DMT400090058">
    <property type="protein sequence ID" value="PGSC0003DMT400090058"/>
    <property type="gene ID" value="PGSC0003DMG400039629"/>
</dbReference>
<dbReference type="Gramene" id="PGSC0003DMT400090058">
    <property type="protein sequence ID" value="PGSC0003DMT400090058"/>
    <property type="gene ID" value="PGSC0003DMG400039629"/>
</dbReference>
<reference evidence="1" key="2">
    <citation type="submission" date="2015-06" db="UniProtKB">
        <authorList>
            <consortium name="EnsemblPlants"/>
        </authorList>
    </citation>
    <scope>IDENTIFICATION</scope>
    <source>
        <strain evidence="1">DM1-3 516 R44</strain>
    </source>
</reference>
<evidence type="ECO:0000313" key="1">
    <source>
        <dbReference type="EnsemblPlants" id="PGSC0003DMT400090058"/>
    </source>
</evidence>
<protein>
    <submittedName>
        <fullName evidence="1">Uncharacterized protein</fullName>
    </submittedName>
</protein>
<accession>M1DJJ0</accession>
<sequence>MFKMSPSRTRTEMLGGSTATLRLIEGFTDREALRDLPLETPKKLLFKLDHWNLHHGRYHGPSLRTTAREVGCGLYLSDPNFNSSKSIHWFIISTGTMVRNDLHGLTARKGSRDFNLAPSLNNFF</sequence>
<keyword evidence="2" id="KW-1185">Reference proteome</keyword>